<comment type="caution">
    <text evidence="1">The sequence shown here is derived from an EMBL/GenBank/DDBJ whole genome shotgun (WGS) entry which is preliminary data.</text>
</comment>
<organism evidence="1 2">
    <name type="scientific">Sphaerodactylus townsendi</name>
    <dbReference type="NCBI Taxonomy" id="933632"/>
    <lineage>
        <taxon>Eukaryota</taxon>
        <taxon>Metazoa</taxon>
        <taxon>Chordata</taxon>
        <taxon>Craniata</taxon>
        <taxon>Vertebrata</taxon>
        <taxon>Euteleostomi</taxon>
        <taxon>Lepidosauria</taxon>
        <taxon>Squamata</taxon>
        <taxon>Bifurcata</taxon>
        <taxon>Gekkota</taxon>
        <taxon>Sphaerodactylidae</taxon>
        <taxon>Sphaerodactylus</taxon>
    </lineage>
</organism>
<name>A0ACB8F2C3_9SAUR</name>
<dbReference type="Proteomes" id="UP000827872">
    <property type="component" value="Linkage Group LG05"/>
</dbReference>
<keyword evidence="2" id="KW-1185">Reference proteome</keyword>
<reference evidence="1" key="1">
    <citation type="submission" date="2021-08" db="EMBL/GenBank/DDBJ databases">
        <title>The first chromosome-level gecko genome reveals the dynamic sex chromosomes of Neotropical dwarf geckos (Sphaerodactylidae: Sphaerodactylus).</title>
        <authorList>
            <person name="Pinto B.J."/>
            <person name="Keating S.E."/>
            <person name="Gamble T."/>
        </authorList>
    </citation>
    <scope>NUCLEOTIDE SEQUENCE</scope>
    <source>
        <strain evidence="1">TG3544</strain>
    </source>
</reference>
<gene>
    <name evidence="1" type="ORF">K3G42_007127</name>
</gene>
<evidence type="ECO:0000313" key="1">
    <source>
        <dbReference type="EMBL" id="KAH7999242.1"/>
    </source>
</evidence>
<proteinExistence type="predicted"/>
<accession>A0ACB8F2C3</accession>
<dbReference type="EMBL" id="CM037618">
    <property type="protein sequence ID" value="KAH7999242.1"/>
    <property type="molecule type" value="Genomic_DNA"/>
</dbReference>
<protein>
    <submittedName>
        <fullName evidence="1">Uncharacterized protein</fullName>
    </submittedName>
</protein>
<sequence length="261" mass="29222">MVLLLFHGSSKGALIRAVYNHNGISQDFEAMDSDFGPMLHHTGLLGYLIEAKPANACNPLKPPPPSSDSITAFIALIQRYDCSFATKVLHAQEAGYHGAIIHNNRSEHLVTMVSENKDESQRVVIPSLFISKSSSTQLKRIFHFDPTAYLILIPESHCLFCSDLTGYNCQSPPQKSELGTLRQTTRCGLGLYYFIKAYYHLIVLLLTVWIVALYALCCWLNWCQLPACDSIGIIGAQKRRIKSWDDEKRYIQSPLQPDSGS</sequence>
<evidence type="ECO:0000313" key="2">
    <source>
        <dbReference type="Proteomes" id="UP000827872"/>
    </source>
</evidence>